<accession>A0A8D6UCY7</accession>
<evidence type="ECO:0000256" key="1">
    <source>
        <dbReference type="ARBA" id="ARBA00010657"/>
    </source>
</evidence>
<dbReference type="Pfam" id="PF01076">
    <property type="entry name" value="Mob_Pre"/>
    <property type="match status" value="1"/>
</dbReference>
<gene>
    <name evidence="3" type="primary">pre</name>
    <name evidence="3" type="ORF">STHERMO_P0004</name>
</gene>
<dbReference type="Proteomes" id="UP000509791">
    <property type="component" value="Plasmid pSTHERMO"/>
</dbReference>
<sequence>MSYMVARMQKMKAGNLGGAYKHNERVFETHSNKDIDPSRSHLNYELTDRDRSVSYERQIKDYVNENKISNRAIRKDAVLCDEWIITSDKSFFEKLSEEETREFFETAKNYFAENYGEDNIAYASVHLDESTPHMHMGVVPFQDGKLSSKAMFDKEELKKIQEDLPKYMNEHGFELERGELNSEAKHKTVAEFKQEMAGKEIEKQLVLEYGAPEYVNHQEEFVTKEEYQEAYEVFQNELGAWVDKSDFSWRETTFQEKIDWVKNHQQEELQQLVSSRKPLEDEIRTLNEVLKEKYEELDKIELRASESLSELSGVEEYINNLEKHSNALESKIGGLENEYLRLAKQNARLSDLKIMSEKELAEIQLKKGMFGKEHVELTKEQFEKFKGLIYRSKNLVHEKELENGQLRRQMPLRSSKNGFEASLQRAKDKTKGESIDRLKSEIRGLKNENSVLRQQNDKMLGKLREFMPDKALKNFVSELKAIQPIVKIVKRVIEKGLGL</sequence>
<name>A0A8D6UCY7_STRTR</name>
<evidence type="ECO:0000313" key="3">
    <source>
        <dbReference type="EMBL" id="CAD0153545.1"/>
    </source>
</evidence>
<dbReference type="GO" id="GO:0006310">
    <property type="term" value="P:DNA recombination"/>
    <property type="evidence" value="ECO:0007669"/>
    <property type="project" value="InterPro"/>
</dbReference>
<geneLocation type="plasmid" evidence="4">
    <name>: psthermo</name>
</geneLocation>
<dbReference type="Gene3D" id="3.30.930.30">
    <property type="match status" value="1"/>
</dbReference>
<evidence type="ECO:0000256" key="2">
    <source>
        <dbReference type="SAM" id="Coils"/>
    </source>
</evidence>
<feature type="coiled-coil region" evidence="2">
    <location>
        <begin position="435"/>
        <end position="462"/>
    </location>
</feature>
<dbReference type="EMBL" id="LR822028">
    <property type="protein sequence ID" value="CAD0153545.1"/>
    <property type="molecule type" value="Genomic_DNA"/>
</dbReference>
<dbReference type="InterPro" id="IPR001668">
    <property type="entry name" value="Mob_Pre"/>
</dbReference>
<dbReference type="GO" id="GO:0003677">
    <property type="term" value="F:DNA binding"/>
    <property type="evidence" value="ECO:0007669"/>
    <property type="project" value="InterPro"/>
</dbReference>
<comment type="similarity">
    <text evidence="1">Belongs to the plasmid mobilization pre family.</text>
</comment>
<dbReference type="NCBIfam" id="NF041497">
    <property type="entry name" value="MobV"/>
    <property type="match status" value="1"/>
</dbReference>
<organism evidence="3 4">
    <name type="scientific">Streptococcus thermophilus</name>
    <dbReference type="NCBI Taxonomy" id="1308"/>
    <lineage>
        <taxon>Bacteria</taxon>
        <taxon>Bacillati</taxon>
        <taxon>Bacillota</taxon>
        <taxon>Bacilli</taxon>
        <taxon>Lactobacillales</taxon>
        <taxon>Streptococcaceae</taxon>
        <taxon>Streptococcus</taxon>
    </lineage>
</organism>
<dbReference type="CDD" id="cd17242">
    <property type="entry name" value="MobM_relaxase"/>
    <property type="match status" value="1"/>
</dbReference>
<keyword evidence="2" id="KW-0175">Coiled coil</keyword>
<proteinExistence type="inferred from homology"/>
<feature type="coiled-coil region" evidence="2">
    <location>
        <begin position="283"/>
        <end position="345"/>
    </location>
</feature>
<reference evidence="3 4" key="1">
    <citation type="submission" date="2020-06" db="EMBL/GenBank/DDBJ databases">
        <authorList>
            <person name="Chuat V."/>
        </authorList>
    </citation>
    <scope>NUCLEOTIDE SEQUENCE [LARGE SCALE GENOMIC DNA]</scope>
    <source>
        <plasmid evidence="4">Plasmid: psthermo</plasmid>
    </source>
</reference>
<evidence type="ECO:0000313" key="4">
    <source>
        <dbReference type="Proteomes" id="UP000509791"/>
    </source>
</evidence>
<dbReference type="AlphaFoldDB" id="A0A8D6UCY7"/>
<keyword evidence="3" id="KW-0614">Plasmid</keyword>
<dbReference type="RefSeq" id="WP_180487822.1">
    <property type="nucleotide sequence ID" value="NZ_LR822028.1"/>
</dbReference>
<protein>
    <submittedName>
        <fullName evidence="3">Plasmid recombination enzyme</fullName>
    </submittedName>
</protein>